<keyword evidence="2" id="KW-0812">Transmembrane</keyword>
<proteinExistence type="predicted"/>
<reference evidence="4" key="1">
    <citation type="journal article" date="2012" name="Nature">
        <title>Algal genomes reveal evolutionary mosaicism and the fate of nucleomorphs.</title>
        <authorList>
            <consortium name="DOE Joint Genome Institute"/>
            <person name="Curtis B.A."/>
            <person name="Tanifuji G."/>
            <person name="Burki F."/>
            <person name="Gruber A."/>
            <person name="Irimia M."/>
            <person name="Maruyama S."/>
            <person name="Arias M.C."/>
            <person name="Ball S.G."/>
            <person name="Gile G.H."/>
            <person name="Hirakawa Y."/>
            <person name="Hopkins J.F."/>
            <person name="Kuo A."/>
            <person name="Rensing S.A."/>
            <person name="Schmutz J."/>
            <person name="Symeonidi A."/>
            <person name="Elias M."/>
            <person name="Eveleigh R.J."/>
            <person name="Herman E.K."/>
            <person name="Klute M.J."/>
            <person name="Nakayama T."/>
            <person name="Obornik M."/>
            <person name="Reyes-Prieto A."/>
            <person name="Armbrust E.V."/>
            <person name="Aves S.J."/>
            <person name="Beiko R.G."/>
            <person name="Coutinho P."/>
            <person name="Dacks J.B."/>
            <person name="Durnford D.G."/>
            <person name="Fast N.M."/>
            <person name="Green B.R."/>
            <person name="Grisdale C.J."/>
            <person name="Hempel F."/>
            <person name="Henrissat B."/>
            <person name="Hoppner M.P."/>
            <person name="Ishida K."/>
            <person name="Kim E."/>
            <person name="Koreny L."/>
            <person name="Kroth P.G."/>
            <person name="Liu Y."/>
            <person name="Malik S.B."/>
            <person name="Maier U.G."/>
            <person name="McRose D."/>
            <person name="Mock T."/>
            <person name="Neilson J.A."/>
            <person name="Onodera N.T."/>
            <person name="Poole A.M."/>
            <person name="Pritham E.J."/>
            <person name="Richards T.A."/>
            <person name="Rocap G."/>
            <person name="Roy S.W."/>
            <person name="Sarai C."/>
            <person name="Schaack S."/>
            <person name="Shirato S."/>
            <person name="Slamovits C.H."/>
            <person name="Spencer D.F."/>
            <person name="Suzuki S."/>
            <person name="Worden A.Z."/>
            <person name="Zauner S."/>
            <person name="Barry K."/>
            <person name="Bell C."/>
            <person name="Bharti A.K."/>
            <person name="Crow J.A."/>
            <person name="Grimwood J."/>
            <person name="Kramer R."/>
            <person name="Lindquist E."/>
            <person name="Lucas S."/>
            <person name="Salamov A."/>
            <person name="McFadden G.I."/>
            <person name="Lane C.E."/>
            <person name="Keeling P.J."/>
            <person name="Gray M.W."/>
            <person name="Grigoriev I.V."/>
            <person name="Archibald J.M."/>
        </authorList>
    </citation>
    <scope>NUCLEOTIDE SEQUENCE</scope>
    <source>
        <strain evidence="4">CCMP2712</strain>
    </source>
</reference>
<evidence type="ECO:0000256" key="2">
    <source>
        <dbReference type="SAM" id="Phobius"/>
    </source>
</evidence>
<dbReference type="EnsemblProtists" id="EKX38645">
    <property type="protein sequence ID" value="EKX38645"/>
    <property type="gene ID" value="GUITHDRAFT_154644"/>
</dbReference>
<reference evidence="4" key="2">
    <citation type="submission" date="2012-11" db="EMBL/GenBank/DDBJ databases">
        <authorList>
            <person name="Kuo A."/>
            <person name="Curtis B.A."/>
            <person name="Tanifuji G."/>
            <person name="Burki F."/>
            <person name="Gruber A."/>
            <person name="Irimia M."/>
            <person name="Maruyama S."/>
            <person name="Arias M.C."/>
            <person name="Ball S.G."/>
            <person name="Gile G.H."/>
            <person name="Hirakawa Y."/>
            <person name="Hopkins J.F."/>
            <person name="Rensing S.A."/>
            <person name="Schmutz J."/>
            <person name="Symeonidi A."/>
            <person name="Elias M."/>
            <person name="Eveleigh R.J."/>
            <person name="Herman E.K."/>
            <person name="Klute M.J."/>
            <person name="Nakayama T."/>
            <person name="Obornik M."/>
            <person name="Reyes-Prieto A."/>
            <person name="Armbrust E.V."/>
            <person name="Aves S.J."/>
            <person name="Beiko R.G."/>
            <person name="Coutinho P."/>
            <person name="Dacks J.B."/>
            <person name="Durnford D.G."/>
            <person name="Fast N.M."/>
            <person name="Green B.R."/>
            <person name="Grisdale C."/>
            <person name="Hempe F."/>
            <person name="Henrissat B."/>
            <person name="Hoppner M.P."/>
            <person name="Ishida K.-I."/>
            <person name="Kim E."/>
            <person name="Koreny L."/>
            <person name="Kroth P.G."/>
            <person name="Liu Y."/>
            <person name="Malik S.-B."/>
            <person name="Maier U.G."/>
            <person name="McRose D."/>
            <person name="Mock T."/>
            <person name="Neilson J.A."/>
            <person name="Onodera N.T."/>
            <person name="Poole A.M."/>
            <person name="Pritham E.J."/>
            <person name="Richards T.A."/>
            <person name="Rocap G."/>
            <person name="Roy S.W."/>
            <person name="Sarai C."/>
            <person name="Schaack S."/>
            <person name="Shirato S."/>
            <person name="Slamovits C.H."/>
            <person name="Spencer D.F."/>
            <person name="Suzuki S."/>
            <person name="Worden A.Z."/>
            <person name="Zauner S."/>
            <person name="Barry K."/>
            <person name="Bell C."/>
            <person name="Bharti A.K."/>
            <person name="Crow J.A."/>
            <person name="Grimwood J."/>
            <person name="Kramer R."/>
            <person name="Lindquist E."/>
            <person name="Lucas S."/>
            <person name="Salamov A."/>
            <person name="McFadden G.I."/>
            <person name="Lane C.E."/>
            <person name="Keeling P.J."/>
            <person name="Gray M.W."/>
            <person name="Grigoriev I.V."/>
            <person name="Archibald J.M."/>
        </authorList>
    </citation>
    <scope>NUCLEOTIDE SEQUENCE</scope>
    <source>
        <strain evidence="4">CCMP2712</strain>
    </source>
</reference>
<protein>
    <submittedName>
        <fullName evidence="3">Uncharacterized protein</fullName>
    </submittedName>
</protein>
<evidence type="ECO:0000313" key="3">
    <source>
        <dbReference type="EnsemblProtists" id="EKX38645"/>
    </source>
</evidence>
<name>A0A0C3T407_GUITC</name>
<feature type="region of interest" description="Disordered" evidence="1">
    <location>
        <begin position="1"/>
        <end position="24"/>
    </location>
</feature>
<feature type="compositionally biased region" description="Acidic residues" evidence="1">
    <location>
        <begin position="11"/>
        <end position="23"/>
    </location>
</feature>
<evidence type="ECO:0000256" key="1">
    <source>
        <dbReference type="SAM" id="MobiDB-lite"/>
    </source>
</evidence>
<dbReference type="AlphaFoldDB" id="A0A0C3T407"/>
<dbReference type="OMA" id="YSIWANV"/>
<evidence type="ECO:0000313" key="4">
    <source>
        <dbReference type="Proteomes" id="UP000011087"/>
    </source>
</evidence>
<keyword evidence="2" id="KW-1133">Transmembrane helix</keyword>
<accession>A0A0C3T407</accession>
<dbReference type="Proteomes" id="UP000011087">
    <property type="component" value="Unassembled WGS sequence"/>
</dbReference>
<keyword evidence="4" id="KW-1185">Reference proteome</keyword>
<feature type="transmembrane region" description="Helical" evidence="2">
    <location>
        <begin position="33"/>
        <end position="57"/>
    </location>
</feature>
<sequence>MTGEDSKRKEEEEEEEEGEEEEDGSWRDFIVNFYYAMVNVGITLGSVALIMIAYWLFKFATCTDCCCNSCNRGSSFCAFPRFDGEDIGDPTRNFIFWMGATGFVNFCLSYSIWANVGSPRMFLLFP</sequence>
<organism evidence="3 4">
    <name type="scientific">Guillardia theta (strain CCMP2712)</name>
    <name type="common">Cryptophyte</name>
    <dbReference type="NCBI Taxonomy" id="905079"/>
    <lineage>
        <taxon>Eukaryota</taxon>
        <taxon>Cryptophyceae</taxon>
        <taxon>Pyrenomonadales</taxon>
        <taxon>Geminigeraceae</taxon>
        <taxon>Guillardia</taxon>
    </lineage>
</organism>
<keyword evidence="2" id="KW-0472">Membrane</keyword>
<feature type="compositionally biased region" description="Basic and acidic residues" evidence="1">
    <location>
        <begin position="1"/>
        <end position="10"/>
    </location>
</feature>
<reference evidence="3" key="3">
    <citation type="submission" date="2015-06" db="UniProtKB">
        <authorList>
            <consortium name="EnsemblProtists"/>
        </authorList>
    </citation>
    <scope>IDENTIFICATION</scope>
</reference>